<dbReference type="SUPFAM" id="SSF161098">
    <property type="entry name" value="MetI-like"/>
    <property type="match status" value="1"/>
</dbReference>
<dbReference type="PANTHER" id="PTHR43227">
    <property type="entry name" value="BLL4140 PROTEIN"/>
    <property type="match status" value="1"/>
</dbReference>
<dbReference type="EMBL" id="JBHSEP010000006">
    <property type="protein sequence ID" value="MFC4598617.1"/>
    <property type="molecule type" value="Genomic_DNA"/>
</dbReference>
<dbReference type="PROSITE" id="PS50928">
    <property type="entry name" value="ABC_TM1"/>
    <property type="match status" value="1"/>
</dbReference>
<dbReference type="InterPro" id="IPR035906">
    <property type="entry name" value="MetI-like_sf"/>
</dbReference>
<feature type="transmembrane region" description="Helical" evidence="7">
    <location>
        <begin position="56"/>
        <end position="82"/>
    </location>
</feature>
<sequence length="284" mass="31721">MLLPGMIMLIIFSLVPMGGIVMAFQNFQAPKGIWGSEFIGLDNFRRILLLPDSRQIMFNTVAIAVSKLALGMLVAVAFAVLLNECRTTWFKRSVQTIVYLPHFLSWVILAVMFSNLLSYSGPVNQIVAALGGEPVMYLVSNDWFRPIVILSDVWKEFGYSAIVYVAAMTAINPDLYEAASMDGANRWHKIVSITLPSILPTIILMTTLNMGKVLDAGFDQIYNLYSPLVYETGDIIDTYVYRVGLINMQYSFGTAVGLFKSVISFALLVVSYRLAIRFAGYRIF</sequence>
<dbReference type="Proteomes" id="UP001596028">
    <property type="component" value="Unassembled WGS sequence"/>
</dbReference>
<dbReference type="InterPro" id="IPR000515">
    <property type="entry name" value="MetI-like"/>
</dbReference>
<organism evidence="9 10">
    <name type="scientific">Cohnella hongkongensis</name>
    <dbReference type="NCBI Taxonomy" id="178337"/>
    <lineage>
        <taxon>Bacteria</taxon>
        <taxon>Bacillati</taxon>
        <taxon>Bacillota</taxon>
        <taxon>Bacilli</taxon>
        <taxon>Bacillales</taxon>
        <taxon>Paenibacillaceae</taxon>
        <taxon>Cohnella</taxon>
    </lineage>
</organism>
<keyword evidence="2 7" id="KW-0813">Transport</keyword>
<proteinExistence type="inferred from homology"/>
<feature type="transmembrane region" description="Helical" evidence="7">
    <location>
        <begin position="6"/>
        <end position="24"/>
    </location>
</feature>
<keyword evidence="3" id="KW-1003">Cell membrane</keyword>
<protein>
    <submittedName>
        <fullName evidence="9">ABC transporter permease</fullName>
    </submittedName>
</protein>
<dbReference type="Pfam" id="PF00528">
    <property type="entry name" value="BPD_transp_1"/>
    <property type="match status" value="1"/>
</dbReference>
<dbReference type="CDD" id="cd06261">
    <property type="entry name" value="TM_PBP2"/>
    <property type="match status" value="1"/>
</dbReference>
<feature type="transmembrane region" description="Helical" evidence="7">
    <location>
        <begin position="97"/>
        <end position="117"/>
    </location>
</feature>
<name>A0ABV9FAC0_9BACL</name>
<keyword evidence="5 7" id="KW-1133">Transmembrane helix</keyword>
<dbReference type="RefSeq" id="WP_378095413.1">
    <property type="nucleotide sequence ID" value="NZ_JBHSEP010000006.1"/>
</dbReference>
<gene>
    <name evidence="9" type="ORF">ACFO3S_10260</name>
</gene>
<evidence type="ECO:0000256" key="4">
    <source>
        <dbReference type="ARBA" id="ARBA00022692"/>
    </source>
</evidence>
<comment type="caution">
    <text evidence="9">The sequence shown here is derived from an EMBL/GenBank/DDBJ whole genome shotgun (WGS) entry which is preliminary data.</text>
</comment>
<accession>A0ABV9FAC0</accession>
<keyword evidence="10" id="KW-1185">Reference proteome</keyword>
<evidence type="ECO:0000256" key="7">
    <source>
        <dbReference type="RuleBase" id="RU363032"/>
    </source>
</evidence>
<evidence type="ECO:0000259" key="8">
    <source>
        <dbReference type="PROSITE" id="PS50928"/>
    </source>
</evidence>
<evidence type="ECO:0000256" key="5">
    <source>
        <dbReference type="ARBA" id="ARBA00022989"/>
    </source>
</evidence>
<feature type="transmembrane region" description="Helical" evidence="7">
    <location>
        <begin position="190"/>
        <end position="208"/>
    </location>
</feature>
<keyword evidence="4 7" id="KW-0812">Transmembrane</keyword>
<evidence type="ECO:0000256" key="3">
    <source>
        <dbReference type="ARBA" id="ARBA00022475"/>
    </source>
</evidence>
<dbReference type="InterPro" id="IPR050809">
    <property type="entry name" value="UgpAE/MalFG_permease"/>
</dbReference>
<comment type="similarity">
    <text evidence="7">Belongs to the binding-protein-dependent transport system permease family.</text>
</comment>
<reference evidence="10" key="1">
    <citation type="journal article" date="2019" name="Int. J. Syst. Evol. Microbiol.">
        <title>The Global Catalogue of Microorganisms (GCM) 10K type strain sequencing project: providing services to taxonomists for standard genome sequencing and annotation.</title>
        <authorList>
            <consortium name="The Broad Institute Genomics Platform"/>
            <consortium name="The Broad Institute Genome Sequencing Center for Infectious Disease"/>
            <person name="Wu L."/>
            <person name="Ma J."/>
        </authorList>
    </citation>
    <scope>NUCLEOTIDE SEQUENCE [LARGE SCALE GENOMIC DNA]</scope>
    <source>
        <strain evidence="10">CCUG 49571</strain>
    </source>
</reference>
<evidence type="ECO:0000256" key="1">
    <source>
        <dbReference type="ARBA" id="ARBA00004651"/>
    </source>
</evidence>
<evidence type="ECO:0000256" key="2">
    <source>
        <dbReference type="ARBA" id="ARBA00022448"/>
    </source>
</evidence>
<dbReference type="PANTHER" id="PTHR43227:SF11">
    <property type="entry name" value="BLL4140 PROTEIN"/>
    <property type="match status" value="1"/>
</dbReference>
<evidence type="ECO:0000313" key="9">
    <source>
        <dbReference type="EMBL" id="MFC4598617.1"/>
    </source>
</evidence>
<evidence type="ECO:0000256" key="6">
    <source>
        <dbReference type="ARBA" id="ARBA00023136"/>
    </source>
</evidence>
<feature type="transmembrane region" description="Helical" evidence="7">
    <location>
        <begin position="250"/>
        <end position="275"/>
    </location>
</feature>
<feature type="domain" description="ABC transmembrane type-1" evidence="8">
    <location>
        <begin position="57"/>
        <end position="271"/>
    </location>
</feature>
<comment type="subcellular location">
    <subcellularLocation>
        <location evidence="1 7">Cell membrane</location>
        <topology evidence="1 7">Multi-pass membrane protein</topology>
    </subcellularLocation>
</comment>
<keyword evidence="6 7" id="KW-0472">Membrane</keyword>
<evidence type="ECO:0000313" key="10">
    <source>
        <dbReference type="Proteomes" id="UP001596028"/>
    </source>
</evidence>
<dbReference type="Gene3D" id="1.10.3720.10">
    <property type="entry name" value="MetI-like"/>
    <property type="match status" value="1"/>
</dbReference>